<comment type="similarity">
    <text evidence="1">Belongs to the AB hydrolase superfamily. AB hydrolase 4 family.</text>
</comment>
<comment type="caution">
    <text evidence="2">The sequence shown here is derived from an EMBL/GenBank/DDBJ whole genome shotgun (WGS) entry which is preliminary data.</text>
</comment>
<dbReference type="EMBL" id="CAJNIZ010000925">
    <property type="protein sequence ID" value="CAE7178597.1"/>
    <property type="molecule type" value="Genomic_DNA"/>
</dbReference>
<dbReference type="InterPro" id="IPR029058">
    <property type="entry name" value="AB_hydrolase_fold"/>
</dbReference>
<evidence type="ECO:0000313" key="2">
    <source>
        <dbReference type="EMBL" id="CAE7178597.1"/>
    </source>
</evidence>
<dbReference type="SUPFAM" id="SSF53474">
    <property type="entry name" value="alpha/beta-Hydrolases"/>
    <property type="match status" value="1"/>
</dbReference>
<dbReference type="AlphaFoldDB" id="A0A812IUI0"/>
<reference evidence="2" key="1">
    <citation type="submission" date="2021-02" db="EMBL/GenBank/DDBJ databases">
        <authorList>
            <person name="Dougan E. K."/>
            <person name="Rhodes N."/>
            <person name="Thang M."/>
            <person name="Chan C."/>
        </authorList>
    </citation>
    <scope>NUCLEOTIDE SEQUENCE</scope>
</reference>
<protein>
    <submittedName>
        <fullName evidence="2">YheT protein</fullName>
    </submittedName>
</protein>
<evidence type="ECO:0000256" key="1">
    <source>
        <dbReference type="ARBA" id="ARBA00010884"/>
    </source>
</evidence>
<dbReference type="PANTHER" id="PTHR10794">
    <property type="entry name" value="ABHYDROLASE DOMAIN-CONTAINING PROTEIN"/>
    <property type="match status" value="1"/>
</dbReference>
<organism evidence="2 3">
    <name type="scientific">Symbiodinium pilosum</name>
    <name type="common">Dinoflagellate</name>
    <dbReference type="NCBI Taxonomy" id="2952"/>
    <lineage>
        <taxon>Eukaryota</taxon>
        <taxon>Sar</taxon>
        <taxon>Alveolata</taxon>
        <taxon>Dinophyceae</taxon>
        <taxon>Suessiales</taxon>
        <taxon>Symbiodiniaceae</taxon>
        <taxon>Symbiodinium</taxon>
    </lineage>
</organism>
<feature type="non-terminal residue" evidence="2">
    <location>
        <position position="1"/>
    </location>
</feature>
<accession>A0A812IUI0</accession>
<name>A0A812IUI0_SYMPI</name>
<dbReference type="OrthoDB" id="430898at2759"/>
<dbReference type="GO" id="GO:0034338">
    <property type="term" value="F:short-chain carboxylesterase activity"/>
    <property type="evidence" value="ECO:0007669"/>
    <property type="project" value="TreeGrafter"/>
</dbReference>
<dbReference type="InterPro" id="IPR050960">
    <property type="entry name" value="AB_hydrolase_4_sf"/>
</dbReference>
<gene>
    <name evidence="2" type="primary">yheT</name>
    <name evidence="2" type="ORF">SPIL2461_LOCUS985</name>
</gene>
<feature type="non-terminal residue" evidence="2">
    <location>
        <position position="113"/>
    </location>
</feature>
<proteinExistence type="inferred from homology"/>
<dbReference type="PANTHER" id="PTHR10794:SF94">
    <property type="entry name" value="ESTERASE YHET-RELATED"/>
    <property type="match status" value="1"/>
</dbReference>
<dbReference type="Proteomes" id="UP000649617">
    <property type="component" value="Unassembled WGS sequence"/>
</dbReference>
<keyword evidence="3" id="KW-1185">Reference proteome</keyword>
<evidence type="ECO:0000313" key="3">
    <source>
        <dbReference type="Proteomes" id="UP000649617"/>
    </source>
</evidence>
<dbReference type="GO" id="GO:0047372">
    <property type="term" value="F:monoacylglycerol lipase activity"/>
    <property type="evidence" value="ECO:0007669"/>
    <property type="project" value="TreeGrafter"/>
</dbReference>
<sequence length="113" mass="12652">KSLKPKAQEKAEMLKARGELVPYDVDKVLRAETVGDFDDACVAPLYGFKDKLDYYRTQGCMRFLKDVRVPVLAMNAKDDPLVDATSLPTEEQVSEAVLLYYPEFGGHCGFISD</sequence>